<dbReference type="EC" id="7.2.2.-" evidence="13"/>
<dbReference type="InterPro" id="IPR023299">
    <property type="entry name" value="ATPase_P-typ_cyto_dom_N"/>
</dbReference>
<dbReference type="PRINTS" id="PR00119">
    <property type="entry name" value="CATATPASE"/>
</dbReference>
<feature type="compositionally biased region" description="Polar residues" evidence="14">
    <location>
        <begin position="26"/>
        <end position="37"/>
    </location>
</feature>
<feature type="transmembrane region" description="Helical" evidence="13">
    <location>
        <begin position="1317"/>
        <end position="1335"/>
    </location>
</feature>
<feature type="transmembrane region" description="Helical" evidence="13">
    <location>
        <begin position="386"/>
        <end position="405"/>
    </location>
</feature>
<keyword evidence="5 13" id="KW-0479">Metal-binding</keyword>
<evidence type="ECO:0000256" key="4">
    <source>
        <dbReference type="ARBA" id="ARBA00022692"/>
    </source>
</evidence>
<evidence type="ECO:0000256" key="14">
    <source>
        <dbReference type="SAM" id="MobiDB-lite"/>
    </source>
</evidence>
<dbReference type="FunFam" id="1.20.1110.10:FF:000032">
    <property type="entry name" value="Cation-transporting ATPase"/>
    <property type="match status" value="1"/>
</dbReference>
<feature type="region of interest" description="Disordered" evidence="14">
    <location>
        <begin position="171"/>
        <end position="194"/>
    </location>
</feature>
<dbReference type="GO" id="GO:0046872">
    <property type="term" value="F:metal ion binding"/>
    <property type="evidence" value="ECO:0007669"/>
    <property type="project" value="UniProtKB-UniRule"/>
</dbReference>
<feature type="transmembrane region" description="Helical" evidence="13">
    <location>
        <begin position="1250"/>
        <end position="1268"/>
    </location>
</feature>
<dbReference type="SUPFAM" id="SSF81653">
    <property type="entry name" value="Calcium ATPase, transduction domain A"/>
    <property type="match status" value="1"/>
</dbReference>
<dbReference type="Proteomes" id="UP000283895">
    <property type="component" value="Unassembled WGS sequence"/>
</dbReference>
<dbReference type="InterPro" id="IPR008250">
    <property type="entry name" value="ATPase_P-typ_transduc_dom_A_sf"/>
</dbReference>
<dbReference type="FunFam" id="3.40.1110.10:FF:000057">
    <property type="entry name" value="Cation-transporting ATPase"/>
    <property type="match status" value="1"/>
</dbReference>
<evidence type="ECO:0000256" key="8">
    <source>
        <dbReference type="ARBA" id="ARBA00022842"/>
    </source>
</evidence>
<dbReference type="GO" id="GO:0005524">
    <property type="term" value="F:ATP binding"/>
    <property type="evidence" value="ECO:0007669"/>
    <property type="project" value="UniProtKB-UniRule"/>
</dbReference>
<dbReference type="InterPro" id="IPR023214">
    <property type="entry name" value="HAD_sf"/>
</dbReference>
<dbReference type="GO" id="GO:0016887">
    <property type="term" value="F:ATP hydrolysis activity"/>
    <property type="evidence" value="ECO:0007669"/>
    <property type="project" value="InterPro"/>
</dbReference>
<dbReference type="GO" id="GO:0006874">
    <property type="term" value="P:intracellular calcium ion homeostasis"/>
    <property type="evidence" value="ECO:0007669"/>
    <property type="project" value="TreeGrafter"/>
</dbReference>
<keyword evidence="18" id="KW-1185">Reference proteome</keyword>
<feature type="domain" description="P-type ATPase A" evidence="15">
    <location>
        <begin position="449"/>
        <end position="578"/>
    </location>
</feature>
<dbReference type="EMBL" id="LKEA01000005">
    <property type="protein sequence ID" value="ROW09046.1"/>
    <property type="molecule type" value="Genomic_DNA"/>
</dbReference>
<dbReference type="PANTHER" id="PTHR45630:SF8">
    <property type="entry name" value="CATION-TRANSPORTING ATPASE"/>
    <property type="match status" value="1"/>
</dbReference>
<feature type="transmembrane region" description="Helical" evidence="13">
    <location>
        <begin position="1163"/>
        <end position="1182"/>
    </location>
</feature>
<evidence type="ECO:0000256" key="13">
    <source>
        <dbReference type="RuleBase" id="RU362082"/>
    </source>
</evidence>
<dbReference type="Gene3D" id="1.20.1110.10">
    <property type="entry name" value="Calcium-transporting ATPase, transmembrane domain"/>
    <property type="match status" value="1"/>
</dbReference>
<reference evidence="17 18" key="1">
    <citation type="submission" date="2015-09" db="EMBL/GenBank/DDBJ databases">
        <title>Host preference determinants of Valsa canker pathogens revealed by comparative genomics.</title>
        <authorList>
            <person name="Yin Z."/>
            <person name="Huang L."/>
        </authorList>
    </citation>
    <scope>NUCLEOTIDE SEQUENCE [LARGE SCALE GENOMIC DNA]</scope>
    <source>
        <strain evidence="17 18">03-1</strain>
    </source>
</reference>
<dbReference type="Pfam" id="PF12409">
    <property type="entry name" value="P5-ATPase"/>
    <property type="match status" value="1"/>
</dbReference>
<dbReference type="InterPro" id="IPR047821">
    <property type="entry name" value="P5B-type_ATPase"/>
</dbReference>
<dbReference type="NCBIfam" id="TIGR01657">
    <property type="entry name" value="P-ATPase-V"/>
    <property type="match status" value="1"/>
</dbReference>
<comment type="catalytic activity">
    <reaction evidence="12 13">
        <text>ATP + H2O = ADP + phosphate + H(+)</text>
        <dbReference type="Rhea" id="RHEA:13065"/>
        <dbReference type="ChEBI" id="CHEBI:15377"/>
        <dbReference type="ChEBI" id="CHEBI:15378"/>
        <dbReference type="ChEBI" id="CHEBI:30616"/>
        <dbReference type="ChEBI" id="CHEBI:43474"/>
        <dbReference type="ChEBI" id="CHEBI:456216"/>
    </reaction>
</comment>
<feature type="compositionally biased region" description="Low complexity" evidence="14">
    <location>
        <begin position="181"/>
        <end position="192"/>
    </location>
</feature>
<keyword evidence="8 13" id="KW-0460">Magnesium</keyword>
<evidence type="ECO:0000256" key="1">
    <source>
        <dbReference type="ARBA" id="ARBA00004141"/>
    </source>
</evidence>
<dbReference type="GO" id="GO:0016020">
    <property type="term" value="C:membrane"/>
    <property type="evidence" value="ECO:0007669"/>
    <property type="project" value="UniProtKB-SubCell"/>
</dbReference>
<keyword evidence="9 13" id="KW-1278">Translocase</keyword>
<evidence type="ECO:0000256" key="10">
    <source>
        <dbReference type="ARBA" id="ARBA00022989"/>
    </source>
</evidence>
<keyword evidence="6 13" id="KW-0547">Nucleotide-binding</keyword>
<evidence type="ECO:0000256" key="9">
    <source>
        <dbReference type="ARBA" id="ARBA00022967"/>
    </source>
</evidence>
<evidence type="ECO:0000256" key="6">
    <source>
        <dbReference type="ARBA" id="ARBA00022741"/>
    </source>
</evidence>
<dbReference type="SFLD" id="SFLDF00027">
    <property type="entry name" value="p-type_atpase"/>
    <property type="match status" value="1"/>
</dbReference>
<keyword evidence="7 13" id="KW-0067">ATP-binding</keyword>
<dbReference type="GO" id="GO:0015662">
    <property type="term" value="F:P-type ion transporter activity"/>
    <property type="evidence" value="ECO:0007669"/>
    <property type="project" value="InterPro"/>
</dbReference>
<keyword evidence="3" id="KW-0597">Phosphoprotein</keyword>
<dbReference type="FunFam" id="3.40.50.1000:FF:000068">
    <property type="entry name" value="Cation-transporting ATPase"/>
    <property type="match status" value="1"/>
</dbReference>
<feature type="region of interest" description="Disordered" evidence="14">
    <location>
        <begin position="770"/>
        <end position="795"/>
    </location>
</feature>
<dbReference type="InterPro" id="IPR001757">
    <property type="entry name" value="P_typ_ATPase"/>
</dbReference>
<feature type="transmembrane region" description="Helical" evidence="13">
    <location>
        <begin position="1280"/>
        <end position="1297"/>
    </location>
</feature>
<protein>
    <recommendedName>
        <fullName evidence="13">Cation-transporting ATPase</fullName>
        <ecNumber evidence="13">7.2.2.-</ecNumber>
    </recommendedName>
</protein>
<dbReference type="Gene3D" id="3.40.1110.10">
    <property type="entry name" value="Calcium-transporting ATPase, cytoplasmic domain N"/>
    <property type="match status" value="1"/>
</dbReference>
<dbReference type="SUPFAM" id="SSF56784">
    <property type="entry name" value="HAD-like"/>
    <property type="match status" value="1"/>
</dbReference>
<comment type="subcellular location">
    <subcellularLocation>
        <location evidence="1 13">Membrane</location>
        <topology evidence="1 13">Multi-pass membrane protein</topology>
    </subcellularLocation>
</comment>
<evidence type="ECO:0000256" key="2">
    <source>
        <dbReference type="ARBA" id="ARBA00006000"/>
    </source>
</evidence>
<accession>A0A423WZQ8</accession>
<dbReference type="InterPro" id="IPR006544">
    <property type="entry name" value="P-type_TPase_V"/>
</dbReference>
<evidence type="ECO:0000256" key="11">
    <source>
        <dbReference type="ARBA" id="ARBA00023136"/>
    </source>
</evidence>
<dbReference type="SFLD" id="SFLDG00002">
    <property type="entry name" value="C1.7:_P-type_atpase_like"/>
    <property type="match status" value="1"/>
</dbReference>
<evidence type="ECO:0000259" key="15">
    <source>
        <dbReference type="Pfam" id="PF00122"/>
    </source>
</evidence>
<evidence type="ECO:0000313" key="18">
    <source>
        <dbReference type="Proteomes" id="UP000283895"/>
    </source>
</evidence>
<evidence type="ECO:0000313" key="17">
    <source>
        <dbReference type="EMBL" id="ROW09046.1"/>
    </source>
</evidence>
<feature type="transmembrane region" description="Helical" evidence="13">
    <location>
        <begin position="631"/>
        <end position="652"/>
    </location>
</feature>
<comment type="similarity">
    <text evidence="2 13">Belongs to the cation transport ATPase (P-type) (TC 3.A.3) family. Type V subfamily.</text>
</comment>
<sequence>MVNSGAEDAPRRGRNSRSRENGTNGYSQTDGTSSRPQTPRLYRLDSNQSSTSIFEDVEMAHDELYSGPMAESLPTSVNAFAHRRNRADSTTSFAYYPDSPEDEDEEDRGMFDDMRVEDLDEVPFTVDIGDEDEEEVAGVLLPDGDVEGYGSRSDDETSMLRRTSTHSHHSVHTRLLRGDSTGRTSRRGSMMTETSAYGGGRFSQKVYMANEDMTIVLAGFRTSAVGLAAYIFICVATLGLGWLLFRWLPRWHVWLTRKQAPLREASWVVVENQWNEMAILKVDARPYGRVLSTVFGAATKKSSSTYLMEFDDDPILHDLRVLNYRYMRFYYHPQWDKFRLVNGWKDPLWTDIRSVREGIDSDEKDHRELVFGSNLIDIEQKSVFRLLVDEVFHPFYVFQIASLVLWSVDEYYYYAVAIFVMSLVSIGTTLIETRATMKRLREVSRFECDVRVLRDGFWQHIPSGDLVPGDIYEITDPNLAQFPSDSLLLSGDCIVNESMLTGESVPVSKVPATDDTLRDMMLAASTVTPEIARHFLFCGTKIIRARRPQDDRDEEAVALAMVVRTGFDTTKGALVRSMLFPKPSGFKFYRDSFRYISVMGCVALVGFAASFVNFIRLGLAWHLIVVRALDLITIVVPPALPATLTIGINFALNRLKSKKIFCISPQRVNVGGKIDIMCFDKTGTLTEDGLDILGVRAVNKSANRLDDVLTDPATMARRTGGDDNDDSYAMQKAALFTMATCHSLRSVDDDLVGDPLDLKMFEFTRWSYEEGQQSGAGDDDEENRGLSPSIARPPPDMSLDLYSSNSAGQSIPFELGVLKLFEFVSQLRRMSVIVRTFGQQSGDIYVKGAPECMREICRPESFPADYEEQLAYYTHKGYRVIACATKHIKKLTWVKAQKMTRADAESDLEFVGFIIFENKLKPTTAAVLDELLQSNIGCVMCTGDNILTAISVARECNMINKTAHCFVPRFVEGHSRDPEAKLQWESIDNSAYELDEKTLLPLPAPVEGDASNPYNMSDLRNYSIAVSGDVFRWVVDFAPTEVLHRMLVTGKIYARMSPDEKHELVEKLQSIDYCAGFCGDGANDCGALKAADVGISLSEAEASVAAPFTSRVFDITCVPEVIREGRAALTTSFSCFKYMSLYSAIQFTSVSFLYASASNLGDFQFLFIDLALILPIAVFMSWAGPYPELCRKRPSADLVSRKVLTPLLGQMCICIAIQAVAFVAVRGQPWFIPPVVHKDKSNIKNSENTALFLVTCFEYILAGIVLNAGPPFRVGVWRNWPFVATIGLTLLVNLYMVAGPARWLRKAMQLTYMSWDFKMFLVTLGLVYLALAWTGEHYLFQRVAKVVGDVKVRLTGSKKKRKQYKVIREEMMGLV</sequence>
<dbReference type="InterPro" id="IPR036412">
    <property type="entry name" value="HAD-like_sf"/>
</dbReference>
<feature type="transmembrane region" description="Helical" evidence="13">
    <location>
        <begin position="1203"/>
        <end position="1225"/>
    </location>
</feature>
<keyword evidence="4 13" id="KW-0812">Transmembrane</keyword>
<feature type="transmembrane region" description="Helical" evidence="13">
    <location>
        <begin position="1139"/>
        <end position="1157"/>
    </location>
</feature>
<feature type="transmembrane region" description="Helical" evidence="13">
    <location>
        <begin position="411"/>
        <end position="431"/>
    </location>
</feature>
<evidence type="ECO:0000256" key="12">
    <source>
        <dbReference type="ARBA" id="ARBA00049360"/>
    </source>
</evidence>
<gene>
    <name evidence="17" type="ORF">VMCG_02783</name>
</gene>
<proteinExistence type="inferred from homology"/>
<dbReference type="NCBIfam" id="TIGR01494">
    <property type="entry name" value="ATPase_P-type"/>
    <property type="match status" value="1"/>
</dbReference>
<dbReference type="PROSITE" id="PS00154">
    <property type="entry name" value="ATPASE_E1_E2"/>
    <property type="match status" value="1"/>
</dbReference>
<dbReference type="InterPro" id="IPR047819">
    <property type="entry name" value="P5A-ATPase_N"/>
</dbReference>
<organism evidence="17 18">
    <name type="scientific">Cytospora schulzeri</name>
    <dbReference type="NCBI Taxonomy" id="448051"/>
    <lineage>
        <taxon>Eukaryota</taxon>
        <taxon>Fungi</taxon>
        <taxon>Dikarya</taxon>
        <taxon>Ascomycota</taxon>
        <taxon>Pezizomycotina</taxon>
        <taxon>Sordariomycetes</taxon>
        <taxon>Sordariomycetidae</taxon>
        <taxon>Diaporthales</taxon>
        <taxon>Cytosporaceae</taxon>
        <taxon>Cytospora</taxon>
    </lineage>
</organism>
<evidence type="ECO:0000256" key="5">
    <source>
        <dbReference type="ARBA" id="ARBA00022723"/>
    </source>
</evidence>
<dbReference type="InterPro" id="IPR059000">
    <property type="entry name" value="ATPase_P-type_domA"/>
</dbReference>
<dbReference type="Pfam" id="PF00122">
    <property type="entry name" value="E1-E2_ATPase"/>
    <property type="match status" value="1"/>
</dbReference>
<evidence type="ECO:0000259" key="16">
    <source>
        <dbReference type="Pfam" id="PF12409"/>
    </source>
</evidence>
<dbReference type="GO" id="GO:0019829">
    <property type="term" value="F:ATPase-coupled monoatomic cation transmembrane transporter activity"/>
    <property type="evidence" value="ECO:0007669"/>
    <property type="project" value="UniProtKB-UniRule"/>
</dbReference>
<dbReference type="Gene3D" id="2.70.150.10">
    <property type="entry name" value="Calcium-transporting ATPase, cytoplasmic transduction domain A"/>
    <property type="match status" value="1"/>
</dbReference>
<dbReference type="InterPro" id="IPR044492">
    <property type="entry name" value="P_typ_ATPase_HD_dom"/>
</dbReference>
<feature type="transmembrane region" description="Helical" evidence="13">
    <location>
        <begin position="595"/>
        <end position="619"/>
    </location>
</feature>
<feature type="region of interest" description="Disordered" evidence="14">
    <location>
        <begin position="1"/>
        <end position="49"/>
    </location>
</feature>
<name>A0A423WZQ8_9PEZI</name>
<keyword evidence="10 13" id="KW-1133">Transmembrane helix</keyword>
<evidence type="ECO:0000256" key="7">
    <source>
        <dbReference type="ARBA" id="ARBA00022840"/>
    </source>
</evidence>
<dbReference type="InterPro" id="IPR018303">
    <property type="entry name" value="ATPase_P-typ_P_site"/>
</dbReference>
<dbReference type="STRING" id="356882.A0A423WZQ8"/>
<dbReference type="Gene3D" id="3.40.50.1000">
    <property type="entry name" value="HAD superfamily/HAD-like"/>
    <property type="match status" value="1"/>
</dbReference>
<dbReference type="SFLD" id="SFLDS00003">
    <property type="entry name" value="Haloacid_Dehalogenase"/>
    <property type="match status" value="1"/>
</dbReference>
<dbReference type="PANTHER" id="PTHR45630">
    <property type="entry name" value="CATION-TRANSPORTING ATPASE-RELATED"/>
    <property type="match status" value="1"/>
</dbReference>
<dbReference type="SUPFAM" id="SSF81660">
    <property type="entry name" value="Metal cation-transporting ATPase, ATP-binding domain N"/>
    <property type="match status" value="1"/>
</dbReference>
<dbReference type="OrthoDB" id="48943at2759"/>
<comment type="caution">
    <text evidence="17">The sequence shown here is derived from an EMBL/GenBank/DDBJ whole genome shotgun (WGS) entry which is preliminary data.</text>
</comment>
<dbReference type="InterPro" id="IPR023298">
    <property type="entry name" value="ATPase_P-typ_TM_dom_sf"/>
</dbReference>
<dbReference type="SUPFAM" id="SSF81665">
    <property type="entry name" value="Calcium ATPase, transmembrane domain M"/>
    <property type="match status" value="1"/>
</dbReference>
<keyword evidence="11 13" id="KW-0472">Membrane</keyword>
<dbReference type="CDD" id="cd07542">
    <property type="entry name" value="P-type_ATPase_cation"/>
    <property type="match status" value="1"/>
</dbReference>
<feature type="domain" description="P5B-type ATPase N-terminal" evidence="16">
    <location>
        <begin position="211"/>
        <end position="332"/>
    </location>
</feature>
<feature type="transmembrane region" description="Helical" evidence="13">
    <location>
        <begin position="227"/>
        <end position="248"/>
    </location>
</feature>
<dbReference type="FunFam" id="2.70.150.10:FF:000119">
    <property type="entry name" value="Cation-transporting ATPase"/>
    <property type="match status" value="1"/>
</dbReference>
<evidence type="ECO:0000256" key="3">
    <source>
        <dbReference type="ARBA" id="ARBA00022553"/>
    </source>
</evidence>